<feature type="transmembrane region" description="Helical" evidence="7">
    <location>
        <begin position="262"/>
        <end position="282"/>
    </location>
</feature>
<feature type="transmembrane region" description="Helical" evidence="7">
    <location>
        <begin position="16"/>
        <end position="36"/>
    </location>
</feature>
<keyword evidence="6 7" id="KW-0472">Membrane</keyword>
<comment type="similarity">
    <text evidence="2">Belongs to the nucleobase:cation symporter-2 (NCS2) (TC 2.A.40) family.</text>
</comment>
<feature type="transmembrane region" description="Helical" evidence="7">
    <location>
        <begin position="198"/>
        <end position="221"/>
    </location>
</feature>
<dbReference type="AlphaFoldDB" id="A0A9D2III7"/>
<dbReference type="Proteomes" id="UP000824025">
    <property type="component" value="Unassembled WGS sequence"/>
</dbReference>
<dbReference type="GO" id="GO:0042907">
    <property type="term" value="F:xanthine transmembrane transporter activity"/>
    <property type="evidence" value="ECO:0007669"/>
    <property type="project" value="TreeGrafter"/>
</dbReference>
<reference evidence="8" key="2">
    <citation type="submission" date="2021-04" db="EMBL/GenBank/DDBJ databases">
        <authorList>
            <person name="Gilroy R."/>
        </authorList>
    </citation>
    <scope>NUCLEOTIDE SEQUENCE</scope>
    <source>
        <strain evidence="8">CHK192-19661</strain>
    </source>
</reference>
<reference evidence="8" key="1">
    <citation type="journal article" date="2021" name="PeerJ">
        <title>Extensive microbial diversity within the chicken gut microbiome revealed by metagenomics and culture.</title>
        <authorList>
            <person name="Gilroy R."/>
            <person name="Ravi A."/>
            <person name="Getino M."/>
            <person name="Pursley I."/>
            <person name="Horton D.L."/>
            <person name="Alikhan N.F."/>
            <person name="Baker D."/>
            <person name="Gharbi K."/>
            <person name="Hall N."/>
            <person name="Watson M."/>
            <person name="Adriaenssens E.M."/>
            <person name="Foster-Nyarko E."/>
            <person name="Jarju S."/>
            <person name="Secka A."/>
            <person name="Antonio M."/>
            <person name="Oren A."/>
            <person name="Chaudhuri R.R."/>
            <person name="La Ragione R."/>
            <person name="Hildebrand F."/>
            <person name="Pallen M.J."/>
        </authorList>
    </citation>
    <scope>NUCLEOTIDE SEQUENCE</scope>
    <source>
        <strain evidence="8">CHK192-19661</strain>
    </source>
</reference>
<protein>
    <recommendedName>
        <fullName evidence="10">Uracil-xanthine permease</fullName>
    </recommendedName>
</protein>
<keyword evidence="3" id="KW-0813">Transport</keyword>
<feature type="transmembrane region" description="Helical" evidence="7">
    <location>
        <begin position="131"/>
        <end position="152"/>
    </location>
</feature>
<evidence type="ECO:0000256" key="7">
    <source>
        <dbReference type="SAM" id="Phobius"/>
    </source>
</evidence>
<feature type="transmembrane region" description="Helical" evidence="7">
    <location>
        <begin position="98"/>
        <end position="119"/>
    </location>
</feature>
<dbReference type="PANTHER" id="PTHR42810">
    <property type="entry name" value="PURINE PERMEASE C1399.01C-RELATED"/>
    <property type="match status" value="1"/>
</dbReference>
<dbReference type="EMBL" id="DXCF01000027">
    <property type="protein sequence ID" value="HIZ09821.1"/>
    <property type="molecule type" value="Genomic_DNA"/>
</dbReference>
<evidence type="ECO:0000256" key="2">
    <source>
        <dbReference type="ARBA" id="ARBA00008821"/>
    </source>
</evidence>
<keyword evidence="5 7" id="KW-1133">Transmembrane helix</keyword>
<feature type="transmembrane region" description="Helical" evidence="7">
    <location>
        <begin position="48"/>
        <end position="65"/>
    </location>
</feature>
<dbReference type="InterPro" id="IPR006043">
    <property type="entry name" value="NCS2"/>
</dbReference>
<accession>A0A9D2III7</accession>
<evidence type="ECO:0000256" key="3">
    <source>
        <dbReference type="ARBA" id="ARBA00022448"/>
    </source>
</evidence>
<evidence type="ECO:0008006" key="10">
    <source>
        <dbReference type="Google" id="ProtNLM"/>
    </source>
</evidence>
<feature type="transmembrane region" description="Helical" evidence="7">
    <location>
        <begin position="343"/>
        <end position="364"/>
    </location>
</feature>
<dbReference type="Pfam" id="PF00860">
    <property type="entry name" value="Xan_ur_permease"/>
    <property type="match status" value="1"/>
</dbReference>
<evidence type="ECO:0000256" key="5">
    <source>
        <dbReference type="ARBA" id="ARBA00022989"/>
    </source>
</evidence>
<feature type="transmembrane region" description="Helical" evidence="7">
    <location>
        <begin position="404"/>
        <end position="422"/>
    </location>
</feature>
<evidence type="ECO:0000313" key="8">
    <source>
        <dbReference type="EMBL" id="HIZ09821.1"/>
    </source>
</evidence>
<evidence type="ECO:0000256" key="4">
    <source>
        <dbReference type="ARBA" id="ARBA00022692"/>
    </source>
</evidence>
<feature type="transmembrane region" description="Helical" evidence="7">
    <location>
        <begin position="370"/>
        <end position="392"/>
    </location>
</feature>
<evidence type="ECO:0000256" key="1">
    <source>
        <dbReference type="ARBA" id="ARBA00004141"/>
    </source>
</evidence>
<keyword evidence="4 7" id="KW-0812">Transmembrane</keyword>
<organism evidence="8 9">
    <name type="scientific">Candidatus Borkfalkia avicola</name>
    <dbReference type="NCBI Taxonomy" id="2838503"/>
    <lineage>
        <taxon>Bacteria</taxon>
        <taxon>Bacillati</taxon>
        <taxon>Bacillota</taxon>
        <taxon>Clostridia</taxon>
        <taxon>Christensenellales</taxon>
        <taxon>Christensenellaceae</taxon>
        <taxon>Candidatus Borkfalkia</taxon>
    </lineage>
</organism>
<feature type="transmembrane region" description="Helical" evidence="7">
    <location>
        <begin position="428"/>
        <end position="446"/>
    </location>
</feature>
<comment type="caution">
    <text evidence="8">The sequence shown here is derived from an EMBL/GenBank/DDBJ whole genome shotgun (WGS) entry which is preliminary data.</text>
</comment>
<dbReference type="GO" id="GO:0005886">
    <property type="term" value="C:plasma membrane"/>
    <property type="evidence" value="ECO:0007669"/>
    <property type="project" value="TreeGrafter"/>
</dbReference>
<evidence type="ECO:0000256" key="6">
    <source>
        <dbReference type="ARBA" id="ARBA00023136"/>
    </source>
</evidence>
<proteinExistence type="inferred from homology"/>
<gene>
    <name evidence="8" type="ORF">H9726_04950</name>
</gene>
<sequence length="516" mass="53780">MNLIYGVKDRPKAGQLILFALQQLLAILAATITVPIAVNTATGSEMSISAALFGAGAGTLIYQLFTKFRSPVFLGSSFAFIGPMCAAFAGGVSMSLGSFGLIVGAVFAGLVYVVIAIVVKFAGVKWIDKVMPAAVIGPTVALIGLSLSGSAVQSSVSATLGENGYIMGLNSVLCLICALVSLAVTIVCSVYGKKMMKMIPFIIGILSGYAVAAVFTAFSYIPGAEAMRVIDFTVFQSMEWLPDFTFVEMFKGANGLFDGTNVGAYIGTIAVAYIPVAFVVFAEHLADHKNISSIIEHDLLRDPGLSRTLLGDGVGSMVGAFFGGCPNTTYGESIGCVAISGNASVITIFVTALLAIVSSFIAPFVTFLHSIPSCVMGGVCIALYGFIAVSGLKMVQKVDLNDNRNLFTVAAVLVTGVGGMALTFGKVTITAIASALILGILVNVLVNLGNKKKKAVPEEGESPEKAEEDASAVCLAELGKLQDLREAGILTEEEYAAFRERAVEKAVTENVPGEDR</sequence>
<name>A0A9D2III7_9FIRM</name>
<feature type="transmembrane region" description="Helical" evidence="7">
    <location>
        <begin position="72"/>
        <end position="92"/>
    </location>
</feature>
<evidence type="ECO:0000313" key="9">
    <source>
        <dbReference type="Proteomes" id="UP000824025"/>
    </source>
</evidence>
<feature type="transmembrane region" description="Helical" evidence="7">
    <location>
        <begin position="164"/>
        <end position="191"/>
    </location>
</feature>
<comment type="subcellular location">
    <subcellularLocation>
        <location evidence="1">Membrane</location>
        <topology evidence="1">Multi-pass membrane protein</topology>
    </subcellularLocation>
</comment>
<dbReference type="PANTHER" id="PTHR42810:SF2">
    <property type="entry name" value="PURINE PERMEASE C1399.01C-RELATED"/>
    <property type="match status" value="1"/>
</dbReference>